<dbReference type="Gene3D" id="1.10.1510.10">
    <property type="entry name" value="Uncharacterised protein YqeY/AIM41 PF09424, N-terminal domain"/>
    <property type="match status" value="1"/>
</dbReference>
<evidence type="ECO:0000256" key="1">
    <source>
        <dbReference type="RuleBase" id="RU365099"/>
    </source>
</evidence>
<dbReference type="eggNOG" id="ENOG502SDB7">
    <property type="taxonomic scope" value="Eukaryota"/>
</dbReference>
<organism evidence="2 3">
    <name type="scientific">Allomyces macrogynus (strain ATCC 38327)</name>
    <name type="common">Allomyces javanicus var. macrogynus</name>
    <dbReference type="NCBI Taxonomy" id="578462"/>
    <lineage>
        <taxon>Eukaryota</taxon>
        <taxon>Fungi</taxon>
        <taxon>Fungi incertae sedis</taxon>
        <taxon>Blastocladiomycota</taxon>
        <taxon>Blastocladiomycetes</taxon>
        <taxon>Blastocladiales</taxon>
        <taxon>Blastocladiaceae</taxon>
        <taxon>Allomyces</taxon>
    </lineage>
</organism>
<comment type="subcellular location">
    <subcellularLocation>
        <location evidence="1">Mitochondrion</location>
    </subcellularLocation>
</comment>
<protein>
    <recommendedName>
        <fullName evidence="1">Altered inheritance of mitochondria protein 41</fullName>
    </recommendedName>
</protein>
<sequence>MQFIPSMTMRRVAAARLAMTVLAPLRVQPLAATAIATARTVVPLRSYTAAPSGASEALVTQLKTDLKTAMRSKDSVTSTVLRGLLSDITYATKSANPPKEYLSLVLAAHKQREDAAAQFAAAGRQDLVDKEKLEMAVLEKYLPRQLPVEEVVSRVEALCAELGVASKRDFAKLMAAVRNDPELAVVPPKIVVEAADKCIAKAAGKQ</sequence>
<dbReference type="OMA" id="YCPKPIS"/>
<keyword evidence="3" id="KW-1185">Reference proteome</keyword>
<dbReference type="AlphaFoldDB" id="A0A0L0RYR4"/>
<dbReference type="SUPFAM" id="SSF89095">
    <property type="entry name" value="GatB/YqeY motif"/>
    <property type="match status" value="1"/>
</dbReference>
<dbReference type="VEuPathDB" id="FungiDB:AMAG_01410"/>
<dbReference type="STRING" id="578462.A0A0L0RYR4"/>
<dbReference type="GO" id="GO:0016884">
    <property type="term" value="F:carbon-nitrogen ligase activity, with glutamine as amido-N-donor"/>
    <property type="evidence" value="ECO:0007669"/>
    <property type="project" value="UniProtKB-UniRule"/>
</dbReference>
<keyword evidence="1" id="KW-0496">Mitochondrion</keyword>
<dbReference type="InterPro" id="IPR019004">
    <property type="entry name" value="YqeY/Aim41"/>
</dbReference>
<comment type="similarity">
    <text evidence="1">Belongs to the AIM41 family.</text>
</comment>
<dbReference type="Pfam" id="PF09424">
    <property type="entry name" value="YqeY"/>
    <property type="match status" value="1"/>
</dbReference>
<reference evidence="2 3" key="1">
    <citation type="submission" date="2009-11" db="EMBL/GenBank/DDBJ databases">
        <title>Annotation of Allomyces macrogynus ATCC 38327.</title>
        <authorList>
            <consortium name="The Broad Institute Genome Sequencing Platform"/>
            <person name="Russ C."/>
            <person name="Cuomo C."/>
            <person name="Burger G."/>
            <person name="Gray M.W."/>
            <person name="Holland P.W.H."/>
            <person name="King N."/>
            <person name="Lang F.B.F."/>
            <person name="Roger A.J."/>
            <person name="Ruiz-Trillo I."/>
            <person name="Young S.K."/>
            <person name="Zeng Q."/>
            <person name="Gargeya S."/>
            <person name="Fitzgerald M."/>
            <person name="Haas B."/>
            <person name="Abouelleil A."/>
            <person name="Alvarado L."/>
            <person name="Arachchi H.M."/>
            <person name="Berlin A."/>
            <person name="Chapman S.B."/>
            <person name="Gearin G."/>
            <person name="Goldberg J."/>
            <person name="Griggs A."/>
            <person name="Gujja S."/>
            <person name="Hansen M."/>
            <person name="Heiman D."/>
            <person name="Howarth C."/>
            <person name="Larimer J."/>
            <person name="Lui A."/>
            <person name="MacDonald P.J.P."/>
            <person name="McCowen C."/>
            <person name="Montmayeur A."/>
            <person name="Murphy C."/>
            <person name="Neiman D."/>
            <person name="Pearson M."/>
            <person name="Priest M."/>
            <person name="Roberts A."/>
            <person name="Saif S."/>
            <person name="Shea T."/>
            <person name="Sisk P."/>
            <person name="Stolte C."/>
            <person name="Sykes S."/>
            <person name="Wortman J."/>
            <person name="Nusbaum C."/>
            <person name="Birren B."/>
        </authorList>
    </citation>
    <scope>NUCLEOTIDE SEQUENCE [LARGE SCALE GENOMIC DNA]</scope>
    <source>
        <strain evidence="2 3">ATCC 38327</strain>
    </source>
</reference>
<proteinExistence type="inferred from homology"/>
<dbReference type="PANTHER" id="PTHR28055">
    <property type="entry name" value="ALTERED INHERITANCE OF MITOCHONDRIA PROTEIN 41, MITOCHONDRIAL"/>
    <property type="match status" value="1"/>
</dbReference>
<dbReference type="InterPro" id="IPR042184">
    <property type="entry name" value="YqeY/Aim41_N"/>
</dbReference>
<evidence type="ECO:0000313" key="2">
    <source>
        <dbReference type="EMBL" id="KNE55522.1"/>
    </source>
</evidence>
<dbReference type="OrthoDB" id="538640at2759"/>
<dbReference type="EMBL" id="GG745329">
    <property type="protein sequence ID" value="KNE55522.1"/>
    <property type="molecule type" value="Genomic_DNA"/>
</dbReference>
<dbReference type="PANTHER" id="PTHR28055:SF1">
    <property type="entry name" value="ALTERED INHERITANCE OF MITOCHONDRIA PROTEIN 41, MITOCHONDRIAL"/>
    <property type="match status" value="1"/>
</dbReference>
<accession>A0A0L0RYR4</accession>
<gene>
    <name evidence="1" type="primary">AIM41</name>
    <name evidence="2" type="ORF">AMAG_01410</name>
</gene>
<dbReference type="Proteomes" id="UP000054350">
    <property type="component" value="Unassembled WGS sequence"/>
</dbReference>
<dbReference type="GO" id="GO:0005739">
    <property type="term" value="C:mitochondrion"/>
    <property type="evidence" value="ECO:0007669"/>
    <property type="project" value="UniProtKB-SubCell"/>
</dbReference>
<name>A0A0L0RYR4_ALLM3</name>
<dbReference type="InterPro" id="IPR003789">
    <property type="entry name" value="Asn/Gln_tRNA_amidoTrase-B-like"/>
</dbReference>
<evidence type="ECO:0000313" key="3">
    <source>
        <dbReference type="Proteomes" id="UP000054350"/>
    </source>
</evidence>
<reference evidence="3" key="2">
    <citation type="submission" date="2009-11" db="EMBL/GenBank/DDBJ databases">
        <title>The Genome Sequence of Allomyces macrogynus strain ATCC 38327.</title>
        <authorList>
            <consortium name="The Broad Institute Genome Sequencing Platform"/>
            <person name="Russ C."/>
            <person name="Cuomo C."/>
            <person name="Shea T."/>
            <person name="Young S.K."/>
            <person name="Zeng Q."/>
            <person name="Koehrsen M."/>
            <person name="Haas B."/>
            <person name="Borodovsky M."/>
            <person name="Guigo R."/>
            <person name="Alvarado L."/>
            <person name="Berlin A."/>
            <person name="Borenstein D."/>
            <person name="Chen Z."/>
            <person name="Engels R."/>
            <person name="Freedman E."/>
            <person name="Gellesch M."/>
            <person name="Goldberg J."/>
            <person name="Griggs A."/>
            <person name="Gujja S."/>
            <person name="Heiman D."/>
            <person name="Hepburn T."/>
            <person name="Howarth C."/>
            <person name="Jen D."/>
            <person name="Larson L."/>
            <person name="Lewis B."/>
            <person name="Mehta T."/>
            <person name="Park D."/>
            <person name="Pearson M."/>
            <person name="Roberts A."/>
            <person name="Saif S."/>
            <person name="Shenoy N."/>
            <person name="Sisk P."/>
            <person name="Stolte C."/>
            <person name="Sykes S."/>
            <person name="Walk T."/>
            <person name="White J."/>
            <person name="Yandava C."/>
            <person name="Burger G."/>
            <person name="Gray M.W."/>
            <person name="Holland P.W.H."/>
            <person name="King N."/>
            <person name="Lang F.B.F."/>
            <person name="Roger A.J."/>
            <person name="Ruiz-Trillo I."/>
            <person name="Lander E."/>
            <person name="Nusbaum C."/>
        </authorList>
    </citation>
    <scope>NUCLEOTIDE SEQUENCE [LARGE SCALE GENOMIC DNA]</scope>
    <source>
        <strain evidence="3">ATCC 38327</strain>
    </source>
</reference>